<dbReference type="PROSITE" id="PS50012">
    <property type="entry name" value="RCC1_3"/>
    <property type="match status" value="1"/>
</dbReference>
<evidence type="ECO:0000313" key="5">
    <source>
        <dbReference type="Proteomes" id="UP001202479"/>
    </source>
</evidence>
<dbReference type="InterPro" id="IPR009091">
    <property type="entry name" value="RCC1/BLIP-II"/>
</dbReference>
<sequence>MTLQITNLGEDIIVDILEYLTPEQIFKFLTLNKALYEIYISSNTIYQLLYNKKFTNNENNYTLSLKDQINWKQLFQLRCNKNQKIFTWGENNGGRLGYLSSSIDASHVSKKLGGWSVHTPTNIPEFNNRIVVDLKANGYSFIILLNNGELWFTGMDWKRPQQGLATPGPIREKDYKPNPGTLALLNMDRNNNLENQMNENPGNGRHNNRPIVPVHHNGRFGVLPIPLMWRRYSDSDSDEERNNNQMTSSSSPSSSSSSSQPNSEASGSRPNLQPATSSLNHPTSNIQETNFLSRLFLPPEVSTAATAVESINSLDPRKVVSIGTGREHIIALDNHGNIYSWDSGCSSNIGIKIKFRGIPSKAVINKIAAGWNLSACLIEDIGLLVWYTRKATTREQFESRNFECEASYLIIPFTKNDVADFTVGADYVLYIKKSNSKLFQFRLNAHEFASRDEEAATVSPEELKQKIYPMTNFNNWLSQQTQNVQFTRLNSCFTNFVVFTNHDHVLIGNNDHLLFATDDDDDDDGDESSAAAAASSSGASPVILPELQGQNIKSVEIGDYHYLALTNEGGILSWGIESRSCGCLGIGARELAIEQNPTNCLPKGNNLEVILPMKVKDPYQNRLREDRGEQNGKWVSIAASGWHSGGIYVPNDE</sequence>
<dbReference type="Proteomes" id="UP001202479">
    <property type="component" value="Unassembled WGS sequence"/>
</dbReference>
<gene>
    <name evidence="4" type="ORF">KGF56_004149</name>
</gene>
<feature type="compositionally biased region" description="Low complexity" evidence="2">
    <location>
        <begin position="192"/>
        <end position="203"/>
    </location>
</feature>
<dbReference type="InterPro" id="IPR001810">
    <property type="entry name" value="F-box_dom"/>
</dbReference>
<feature type="region of interest" description="Disordered" evidence="2">
    <location>
        <begin position="518"/>
        <end position="537"/>
    </location>
</feature>
<feature type="region of interest" description="Disordered" evidence="2">
    <location>
        <begin position="234"/>
        <end position="284"/>
    </location>
</feature>
<dbReference type="InterPro" id="IPR000408">
    <property type="entry name" value="Reg_chr_condens"/>
</dbReference>
<dbReference type="PROSITE" id="PS50181">
    <property type="entry name" value="FBOX"/>
    <property type="match status" value="1"/>
</dbReference>
<dbReference type="EMBL" id="JAHUZD010000138">
    <property type="protein sequence ID" value="KAI3403089.1"/>
    <property type="molecule type" value="Genomic_DNA"/>
</dbReference>
<dbReference type="Gene3D" id="2.130.10.30">
    <property type="entry name" value="Regulator of chromosome condensation 1/beta-lactamase-inhibitor protein II"/>
    <property type="match status" value="3"/>
</dbReference>
<dbReference type="GO" id="GO:0005085">
    <property type="term" value="F:guanyl-nucleotide exchange factor activity"/>
    <property type="evidence" value="ECO:0007669"/>
    <property type="project" value="TreeGrafter"/>
</dbReference>
<dbReference type="GeneID" id="73381764"/>
<feature type="repeat" description="RCC1" evidence="1">
    <location>
        <begin position="83"/>
        <end position="147"/>
    </location>
</feature>
<proteinExistence type="predicted"/>
<protein>
    <recommendedName>
        <fullName evidence="3">F-box domain-containing protein</fullName>
    </recommendedName>
</protein>
<feature type="compositionally biased region" description="Low complexity" evidence="2">
    <location>
        <begin position="528"/>
        <end position="537"/>
    </location>
</feature>
<dbReference type="SUPFAM" id="SSF81383">
    <property type="entry name" value="F-box domain"/>
    <property type="match status" value="1"/>
</dbReference>
<dbReference type="AlphaFoldDB" id="A0AAI9SV58"/>
<dbReference type="RefSeq" id="XP_049178836.1">
    <property type="nucleotide sequence ID" value="XM_049325558.1"/>
</dbReference>
<name>A0AAI9SV58_9ASCO</name>
<evidence type="ECO:0000256" key="2">
    <source>
        <dbReference type="SAM" id="MobiDB-lite"/>
    </source>
</evidence>
<feature type="compositionally biased region" description="Low complexity" evidence="2">
    <location>
        <begin position="248"/>
        <end position="268"/>
    </location>
</feature>
<evidence type="ECO:0000259" key="3">
    <source>
        <dbReference type="PROSITE" id="PS50181"/>
    </source>
</evidence>
<dbReference type="GO" id="GO:0005737">
    <property type="term" value="C:cytoplasm"/>
    <property type="evidence" value="ECO:0007669"/>
    <property type="project" value="TreeGrafter"/>
</dbReference>
<feature type="compositionally biased region" description="Acidic residues" evidence="2">
    <location>
        <begin position="518"/>
        <end position="527"/>
    </location>
</feature>
<feature type="region of interest" description="Disordered" evidence="2">
    <location>
        <begin position="192"/>
        <end position="216"/>
    </location>
</feature>
<comment type="caution">
    <text evidence="4">The sequence shown here is derived from an EMBL/GenBank/DDBJ whole genome shotgun (WGS) entry which is preliminary data.</text>
</comment>
<dbReference type="PANTHER" id="PTHR45982">
    <property type="entry name" value="REGULATOR OF CHROMOSOME CONDENSATION"/>
    <property type="match status" value="1"/>
</dbReference>
<feature type="compositionally biased region" description="Polar residues" evidence="2">
    <location>
        <begin position="269"/>
        <end position="284"/>
    </location>
</feature>
<dbReference type="InterPro" id="IPR051553">
    <property type="entry name" value="Ran_GTPase-activating"/>
</dbReference>
<dbReference type="Pfam" id="PF13540">
    <property type="entry name" value="RCC1_2"/>
    <property type="match status" value="1"/>
</dbReference>
<keyword evidence="5" id="KW-1185">Reference proteome</keyword>
<accession>A0AAI9SV58</accession>
<dbReference type="SUPFAM" id="SSF50985">
    <property type="entry name" value="RCC1/BLIP-II"/>
    <property type="match status" value="1"/>
</dbReference>
<reference evidence="4" key="1">
    <citation type="journal article" date="2022" name="DNA Res.">
        <title>Genome analysis of five recently described species of the CUG-Ser clade uncovers Candida theae as a new hybrid lineage with pathogenic potential in the Candida parapsilosis species complex.</title>
        <authorList>
            <person name="Mixao V."/>
            <person name="Del Olmo V."/>
            <person name="Hegedusova E."/>
            <person name="Saus E."/>
            <person name="Pryszcz L."/>
            <person name="Cillingova A."/>
            <person name="Nosek J."/>
            <person name="Gabaldon T."/>
        </authorList>
    </citation>
    <scope>NUCLEOTIDE SEQUENCE</scope>
    <source>
        <strain evidence="4">CBS 10844</strain>
    </source>
</reference>
<evidence type="ECO:0000256" key="1">
    <source>
        <dbReference type="PROSITE-ProRule" id="PRU00235"/>
    </source>
</evidence>
<organism evidence="4 5">
    <name type="scientific">Candida oxycetoniae</name>
    <dbReference type="NCBI Taxonomy" id="497107"/>
    <lineage>
        <taxon>Eukaryota</taxon>
        <taxon>Fungi</taxon>
        <taxon>Dikarya</taxon>
        <taxon>Ascomycota</taxon>
        <taxon>Saccharomycotina</taxon>
        <taxon>Pichiomycetes</taxon>
        <taxon>Debaryomycetaceae</taxon>
        <taxon>Candida/Lodderomyces clade</taxon>
        <taxon>Candida</taxon>
    </lineage>
</organism>
<evidence type="ECO:0000313" key="4">
    <source>
        <dbReference type="EMBL" id="KAI3403089.1"/>
    </source>
</evidence>
<dbReference type="PROSITE" id="PS00626">
    <property type="entry name" value="RCC1_2"/>
    <property type="match status" value="1"/>
</dbReference>
<dbReference type="PANTHER" id="PTHR45982:SF3">
    <property type="entry name" value="F-BOX PROTEIN POF9"/>
    <property type="match status" value="1"/>
</dbReference>
<feature type="region of interest" description="Disordered" evidence="2">
    <location>
        <begin position="163"/>
        <end position="182"/>
    </location>
</feature>
<feature type="domain" description="F-box" evidence="3">
    <location>
        <begin position="2"/>
        <end position="49"/>
    </location>
</feature>
<dbReference type="InterPro" id="IPR036047">
    <property type="entry name" value="F-box-like_dom_sf"/>
</dbReference>